<evidence type="ECO:0000256" key="1">
    <source>
        <dbReference type="ARBA" id="ARBA00022676"/>
    </source>
</evidence>
<dbReference type="Gene3D" id="3.40.50.2020">
    <property type="match status" value="1"/>
</dbReference>
<dbReference type="PANTHER" id="PTHR43363:SF2">
    <property type="entry name" value="PHOSPHORIBOSYLTRANSFERASE"/>
    <property type="match status" value="1"/>
</dbReference>
<proteinExistence type="predicted"/>
<reference evidence="4 5" key="1">
    <citation type="journal article" date="2018" name="Syst. Appl. Microbiol.">
        <title>A new symbiotic nanoarchaeote (Candidatus Nanoclepta minutus) and its host (Zestosphaera tikiterensis gen. nov., sp. nov.) from a New Zealand hot spring.</title>
        <authorList>
            <person name="St John E."/>
            <person name="Liu Y."/>
            <person name="Podar M."/>
            <person name="Stott M.B."/>
            <person name="Meneghin J."/>
            <person name="Chen Z."/>
            <person name="Lagutin K."/>
            <person name="Mitchell K."/>
            <person name="Reysenbach A.L."/>
        </authorList>
    </citation>
    <scope>NUCLEOTIDE SEQUENCE [LARGE SCALE GENOMIC DNA]</scope>
    <source>
        <strain evidence="4">NZ3</strain>
    </source>
</reference>
<keyword evidence="2 4" id="KW-0808">Transferase</keyword>
<dbReference type="GO" id="GO:0016757">
    <property type="term" value="F:glycosyltransferase activity"/>
    <property type="evidence" value="ECO:0007669"/>
    <property type="project" value="UniProtKB-KW"/>
</dbReference>
<dbReference type="InterPro" id="IPR000836">
    <property type="entry name" value="PRTase_dom"/>
</dbReference>
<dbReference type="CDD" id="cd06223">
    <property type="entry name" value="PRTases_typeI"/>
    <property type="match status" value="1"/>
</dbReference>
<keyword evidence="1" id="KW-0328">Glycosyltransferase</keyword>
<sequence>MPKVKTKLVSWDEIVSWSRDVAQKVLDSGYNPELVVAIARGGYVPARLVCDFLMIENLVSLQSQHWTEAAKAEEKAVIKYPYKLDLKGGKVLIVDDIVDTGESLLLAKDYILRNWNVSEVRIAVLQWISPVAKFKPDYYSVEVKDWVWFQYPWTRLEDTFQFLRRMLMEEGKYKTVWTYEEIISKFMEWYELDVGERYFKDAIEWLIKKGILKHEGNTYVLTR</sequence>
<accession>A0A2R7Y7K8</accession>
<dbReference type="SUPFAM" id="SSF53271">
    <property type="entry name" value="PRTase-like"/>
    <property type="match status" value="1"/>
</dbReference>
<feature type="domain" description="Phosphoribosyltransferase" evidence="3">
    <location>
        <begin position="11"/>
        <end position="149"/>
    </location>
</feature>
<dbReference type="InterPro" id="IPR029057">
    <property type="entry name" value="PRTase-like"/>
</dbReference>
<dbReference type="EMBL" id="NBVN01000002">
    <property type="protein sequence ID" value="PUA33309.1"/>
    <property type="molecule type" value="Genomic_DNA"/>
</dbReference>
<dbReference type="Proteomes" id="UP000244093">
    <property type="component" value="Unassembled WGS sequence"/>
</dbReference>
<evidence type="ECO:0000313" key="4">
    <source>
        <dbReference type="EMBL" id="PUA33309.1"/>
    </source>
</evidence>
<organism evidence="4 5">
    <name type="scientific">Zestosphaera tikiterensis</name>
    <dbReference type="NCBI Taxonomy" id="1973259"/>
    <lineage>
        <taxon>Archaea</taxon>
        <taxon>Thermoproteota</taxon>
        <taxon>Thermoprotei</taxon>
        <taxon>Desulfurococcales</taxon>
        <taxon>Desulfurococcaceae</taxon>
        <taxon>Zestosphaera</taxon>
    </lineage>
</organism>
<comment type="caution">
    <text evidence="4">The sequence shown here is derived from an EMBL/GenBank/DDBJ whole genome shotgun (WGS) entry which is preliminary data.</text>
</comment>
<name>A0A2R7Y7K8_9CREN</name>
<dbReference type="AlphaFoldDB" id="A0A2R7Y7K8"/>
<evidence type="ECO:0000259" key="3">
    <source>
        <dbReference type="Pfam" id="PF00156"/>
    </source>
</evidence>
<dbReference type="Pfam" id="PF00156">
    <property type="entry name" value="Pribosyltran"/>
    <property type="match status" value="1"/>
</dbReference>
<gene>
    <name evidence="4" type="ORF">B7O98_02440</name>
</gene>
<dbReference type="PANTHER" id="PTHR43363">
    <property type="entry name" value="HYPOXANTHINE PHOSPHORIBOSYLTRANSFERASE"/>
    <property type="match status" value="1"/>
</dbReference>
<protein>
    <submittedName>
        <fullName evidence="4">Phosphoribosyl transferase</fullName>
    </submittedName>
</protein>
<evidence type="ECO:0000256" key="2">
    <source>
        <dbReference type="ARBA" id="ARBA00022679"/>
    </source>
</evidence>
<evidence type="ECO:0000313" key="5">
    <source>
        <dbReference type="Proteomes" id="UP000244093"/>
    </source>
</evidence>